<evidence type="ECO:0000256" key="3">
    <source>
        <dbReference type="ARBA" id="ARBA00022475"/>
    </source>
</evidence>
<evidence type="ECO:0000256" key="4">
    <source>
        <dbReference type="ARBA" id="ARBA00022692"/>
    </source>
</evidence>
<feature type="transmembrane region" description="Helical" evidence="9">
    <location>
        <begin position="16"/>
        <end position="36"/>
    </location>
</feature>
<sequence>MELFRTTNIDWLGKKWFFLGFSLIFSVAGVLSLLFWHHLPLGVDFKGGTEITVGFSSTPNEDHVRAALAAAGIHDARVKQISDPSGNSANTEVISLPEQQAESQQDQGRASIEAALSANYHDSAFTVQKVDVVGPTAGKQLQKQALYATLYSLIGMLIYLWFRFELIYGVAAVVAVFHDTLITLGAFSLANKEIDLTVIAAILTLVGYSMNDTIVVFDRIRENLATNRREPLAAVVNRSINDTLSRTVIASGLTFLTVLSLYLFGGAVLHGFSFALVVGILIGTYSSIAVAAPMLVAYQDWRASKGKAASLPAGRSKV</sequence>
<comment type="subunit">
    <text evidence="9">Forms a complex with SecD. Part of the essential Sec protein translocation apparatus which comprises SecA, SecYEG and auxiliary proteins SecDF. Other proteins may also be involved.</text>
</comment>
<protein>
    <recommendedName>
        <fullName evidence="9">Protein-export membrane protein SecF</fullName>
    </recommendedName>
</protein>
<dbReference type="PANTHER" id="PTHR30081">
    <property type="entry name" value="PROTEIN-EXPORT MEMBRANE PROTEIN SEC"/>
    <property type="match status" value="1"/>
</dbReference>
<dbReference type="InterPro" id="IPR022645">
    <property type="entry name" value="SecD/SecF_bac"/>
</dbReference>
<comment type="subcellular location">
    <subcellularLocation>
        <location evidence="1 9">Cell membrane</location>
        <topology evidence="1 9">Multi-pass membrane protein</topology>
    </subcellularLocation>
</comment>
<keyword evidence="6 9" id="KW-1133">Transmembrane helix</keyword>
<dbReference type="NCBIfam" id="TIGR00966">
    <property type="entry name" value="transloc_SecF"/>
    <property type="match status" value="1"/>
</dbReference>
<evidence type="ECO:0000256" key="8">
    <source>
        <dbReference type="ARBA" id="ARBA00023136"/>
    </source>
</evidence>
<evidence type="ECO:0000256" key="5">
    <source>
        <dbReference type="ARBA" id="ARBA00022927"/>
    </source>
</evidence>
<dbReference type="Proteomes" id="UP000199024">
    <property type="component" value="Unassembled WGS sequence"/>
</dbReference>
<keyword evidence="3 9" id="KW-1003">Cell membrane</keyword>
<dbReference type="SUPFAM" id="SSF82866">
    <property type="entry name" value="Multidrug efflux transporter AcrB transmembrane domain"/>
    <property type="match status" value="1"/>
</dbReference>
<organism evidence="11 12">
    <name type="scientific">Granulicella pectinivorans</name>
    <dbReference type="NCBI Taxonomy" id="474950"/>
    <lineage>
        <taxon>Bacteria</taxon>
        <taxon>Pseudomonadati</taxon>
        <taxon>Acidobacteriota</taxon>
        <taxon>Terriglobia</taxon>
        <taxon>Terriglobales</taxon>
        <taxon>Acidobacteriaceae</taxon>
        <taxon>Granulicella</taxon>
    </lineage>
</organism>
<feature type="transmembrane region" description="Helical" evidence="9">
    <location>
        <begin position="274"/>
        <end position="298"/>
    </location>
</feature>
<evidence type="ECO:0000313" key="11">
    <source>
        <dbReference type="EMBL" id="SFS01690.1"/>
    </source>
</evidence>
<dbReference type="AlphaFoldDB" id="A0A1I6LEF8"/>
<keyword evidence="7 9" id="KW-0811">Translocation</keyword>
<comment type="caution">
    <text evidence="9">Lacks conserved residue(s) required for the propagation of feature annotation.</text>
</comment>
<dbReference type="OrthoDB" id="9805019at2"/>
<comment type="function">
    <text evidence="9">Part of the Sec protein translocase complex. Interacts with the SecYEG preprotein conducting channel. SecDF uses the proton motive force (PMF) to complete protein translocation after the ATP-dependent function of SecA.</text>
</comment>
<evidence type="ECO:0000256" key="2">
    <source>
        <dbReference type="ARBA" id="ARBA00022448"/>
    </source>
</evidence>
<proteinExistence type="inferred from homology"/>
<accession>A0A1I6LEF8</accession>
<dbReference type="InterPro" id="IPR022646">
    <property type="entry name" value="SecD/SecF_CS"/>
</dbReference>
<evidence type="ECO:0000259" key="10">
    <source>
        <dbReference type="Pfam" id="PF02355"/>
    </source>
</evidence>
<dbReference type="Pfam" id="PF07549">
    <property type="entry name" value="Sec_GG"/>
    <property type="match status" value="1"/>
</dbReference>
<evidence type="ECO:0000256" key="6">
    <source>
        <dbReference type="ARBA" id="ARBA00022989"/>
    </source>
</evidence>
<dbReference type="Pfam" id="PF02355">
    <property type="entry name" value="SecD_SecF_C"/>
    <property type="match status" value="1"/>
</dbReference>
<dbReference type="GO" id="GO:0043952">
    <property type="term" value="P:protein transport by the Sec complex"/>
    <property type="evidence" value="ECO:0007669"/>
    <property type="project" value="UniProtKB-UniRule"/>
</dbReference>
<comment type="similarity">
    <text evidence="9">Belongs to the SecD/SecF family. SecF subfamily.</text>
</comment>
<dbReference type="GO" id="GO:0065002">
    <property type="term" value="P:intracellular protein transmembrane transport"/>
    <property type="evidence" value="ECO:0007669"/>
    <property type="project" value="UniProtKB-UniRule"/>
</dbReference>
<dbReference type="GO" id="GO:0005886">
    <property type="term" value="C:plasma membrane"/>
    <property type="evidence" value="ECO:0007669"/>
    <property type="project" value="UniProtKB-SubCell"/>
</dbReference>
<feature type="transmembrane region" description="Helical" evidence="9">
    <location>
        <begin position="248"/>
        <end position="268"/>
    </location>
</feature>
<reference evidence="11 12" key="1">
    <citation type="submission" date="2016-10" db="EMBL/GenBank/DDBJ databases">
        <authorList>
            <person name="de Groot N.N."/>
        </authorList>
    </citation>
    <scope>NUCLEOTIDE SEQUENCE [LARGE SCALE GENOMIC DNA]</scope>
    <source>
        <strain evidence="11 12">DSM 21001</strain>
    </source>
</reference>
<dbReference type="InterPro" id="IPR055344">
    <property type="entry name" value="SecD_SecF_C_bact"/>
</dbReference>
<dbReference type="HAMAP" id="MF_01464_B">
    <property type="entry name" value="SecF_B"/>
    <property type="match status" value="1"/>
</dbReference>
<keyword evidence="8 9" id="KW-0472">Membrane</keyword>
<name>A0A1I6LEF8_9BACT</name>
<dbReference type="InterPro" id="IPR022813">
    <property type="entry name" value="SecD/SecF_arch_bac"/>
</dbReference>
<keyword evidence="5 9" id="KW-0653">Protein transport</keyword>
<dbReference type="NCBIfam" id="TIGR00916">
    <property type="entry name" value="2A0604s01"/>
    <property type="match status" value="1"/>
</dbReference>
<keyword evidence="4 9" id="KW-0812">Transmembrane</keyword>
<feature type="transmembrane region" description="Helical" evidence="9">
    <location>
        <begin position="145"/>
        <end position="162"/>
    </location>
</feature>
<evidence type="ECO:0000313" key="12">
    <source>
        <dbReference type="Proteomes" id="UP000199024"/>
    </source>
</evidence>
<evidence type="ECO:0000256" key="7">
    <source>
        <dbReference type="ARBA" id="ARBA00023010"/>
    </source>
</evidence>
<dbReference type="PANTHER" id="PTHR30081:SF8">
    <property type="entry name" value="PROTEIN TRANSLOCASE SUBUNIT SECF"/>
    <property type="match status" value="1"/>
</dbReference>
<evidence type="ECO:0000256" key="9">
    <source>
        <dbReference type="HAMAP-Rule" id="MF_01464"/>
    </source>
</evidence>
<gene>
    <name evidence="9" type="primary">secF</name>
    <name evidence="11" type="ORF">SAMN05421771_0605</name>
</gene>
<keyword evidence="12" id="KW-1185">Reference proteome</keyword>
<dbReference type="STRING" id="474950.SAMN05421771_0605"/>
<dbReference type="GO" id="GO:0006605">
    <property type="term" value="P:protein targeting"/>
    <property type="evidence" value="ECO:0007669"/>
    <property type="project" value="UniProtKB-UniRule"/>
</dbReference>
<evidence type="ECO:0000256" key="1">
    <source>
        <dbReference type="ARBA" id="ARBA00004651"/>
    </source>
</evidence>
<keyword evidence="2 9" id="KW-0813">Transport</keyword>
<feature type="transmembrane region" description="Helical" evidence="9">
    <location>
        <begin position="168"/>
        <end position="190"/>
    </location>
</feature>
<dbReference type="RefSeq" id="WP_089836490.1">
    <property type="nucleotide sequence ID" value="NZ_FOZL01000001.1"/>
</dbReference>
<dbReference type="GO" id="GO:0015450">
    <property type="term" value="F:protein-transporting ATPase activity"/>
    <property type="evidence" value="ECO:0007669"/>
    <property type="project" value="InterPro"/>
</dbReference>
<dbReference type="EMBL" id="FOZL01000001">
    <property type="protein sequence ID" value="SFS01690.1"/>
    <property type="molecule type" value="Genomic_DNA"/>
</dbReference>
<feature type="domain" description="Protein export membrane protein SecD/SecF C-terminal" evidence="10">
    <location>
        <begin position="121"/>
        <end position="299"/>
    </location>
</feature>
<dbReference type="InterPro" id="IPR048634">
    <property type="entry name" value="SecD_SecF_C"/>
</dbReference>
<dbReference type="Gene3D" id="1.20.1640.10">
    <property type="entry name" value="Multidrug efflux transporter AcrB transmembrane domain"/>
    <property type="match status" value="1"/>
</dbReference>
<dbReference type="PRINTS" id="PR01755">
    <property type="entry name" value="SECFTRNLCASE"/>
</dbReference>
<dbReference type="InterPro" id="IPR005665">
    <property type="entry name" value="SecF_bac"/>
</dbReference>